<dbReference type="Gene3D" id="3.40.50.720">
    <property type="entry name" value="NAD(P)-binding Rossmann-like Domain"/>
    <property type="match status" value="1"/>
</dbReference>
<dbReference type="STRING" id="673.AL542_00745"/>
<name>A0A377J722_GRIHO</name>
<evidence type="ECO:0000256" key="2">
    <source>
        <dbReference type="ARBA" id="ARBA00023002"/>
    </source>
</evidence>
<dbReference type="GO" id="GO:0008874">
    <property type="term" value="F:gluconate 5-dehydrogenase activity"/>
    <property type="evidence" value="ECO:0007669"/>
    <property type="project" value="UniProtKB-EC"/>
</dbReference>
<dbReference type="FunFam" id="3.40.50.720:FF:000084">
    <property type="entry name" value="Short-chain dehydrogenase reductase"/>
    <property type="match status" value="1"/>
</dbReference>
<organism evidence="3 4">
    <name type="scientific">Grimontia hollisae</name>
    <name type="common">Vibrio hollisae</name>
    <dbReference type="NCBI Taxonomy" id="673"/>
    <lineage>
        <taxon>Bacteria</taxon>
        <taxon>Pseudomonadati</taxon>
        <taxon>Pseudomonadota</taxon>
        <taxon>Gammaproteobacteria</taxon>
        <taxon>Vibrionales</taxon>
        <taxon>Vibrionaceae</taxon>
        <taxon>Grimontia</taxon>
    </lineage>
</organism>
<dbReference type="EC" id="1.1.1.69" evidence="3"/>
<dbReference type="InterPro" id="IPR020904">
    <property type="entry name" value="Sc_DH/Rdtase_CS"/>
</dbReference>
<dbReference type="PROSITE" id="PS00061">
    <property type="entry name" value="ADH_SHORT"/>
    <property type="match status" value="1"/>
</dbReference>
<dbReference type="PANTHER" id="PTHR42760">
    <property type="entry name" value="SHORT-CHAIN DEHYDROGENASES/REDUCTASES FAMILY MEMBER"/>
    <property type="match status" value="1"/>
</dbReference>
<reference evidence="3 4" key="1">
    <citation type="submission" date="2018-06" db="EMBL/GenBank/DDBJ databases">
        <authorList>
            <consortium name="Pathogen Informatics"/>
            <person name="Doyle S."/>
        </authorList>
    </citation>
    <scope>NUCLEOTIDE SEQUENCE [LARGE SCALE GENOMIC DNA]</scope>
    <source>
        <strain evidence="3 4">NCTC11645</strain>
    </source>
</reference>
<comment type="similarity">
    <text evidence="1">Belongs to the short-chain dehydrogenases/reductases (SDR) family.</text>
</comment>
<dbReference type="AlphaFoldDB" id="A0A377J722"/>
<evidence type="ECO:0000313" key="4">
    <source>
        <dbReference type="Proteomes" id="UP000254512"/>
    </source>
</evidence>
<dbReference type="PRINTS" id="PR00080">
    <property type="entry name" value="SDRFAMILY"/>
</dbReference>
<sequence>MTVSMIQQLFSLEGQVALVTGAGSGIGQRMAYALAAAGAKVVLAGRHAETLAQTALAIAGEDGDAAIETVDLSKRETLPRLIEKASSHFGAPDILVNAAGINLRQPADDITLESWDITLNLNLSVPFFLAKACLPGMRAKGRGKIINIGSLQSYRAFANSIPYGASKGGVAQLTRAMAEAWSKEGITTNAIAPGFFQTPLTEKVFSDDSLSAQHAAMTAIGRNGELNDFDGLTVFLASRASDYITGQMIALDGGYTAK</sequence>
<proteinExistence type="inferred from homology"/>
<dbReference type="SUPFAM" id="SSF51735">
    <property type="entry name" value="NAD(P)-binding Rossmann-fold domains"/>
    <property type="match status" value="1"/>
</dbReference>
<keyword evidence="2 3" id="KW-0560">Oxidoreductase</keyword>
<evidence type="ECO:0000313" key="3">
    <source>
        <dbReference type="EMBL" id="STO98277.1"/>
    </source>
</evidence>
<accession>A0A377J722</accession>
<gene>
    <name evidence="3" type="primary">gno_1</name>
    <name evidence="3" type="ORF">NCTC11645_03262</name>
</gene>
<dbReference type="Pfam" id="PF13561">
    <property type="entry name" value="adh_short_C2"/>
    <property type="match status" value="1"/>
</dbReference>
<dbReference type="InterPro" id="IPR002347">
    <property type="entry name" value="SDR_fam"/>
</dbReference>
<dbReference type="Proteomes" id="UP000254512">
    <property type="component" value="Unassembled WGS sequence"/>
</dbReference>
<dbReference type="PANTHER" id="PTHR42760:SF5">
    <property type="entry name" value="2-DEHYDRO-3-DEOXY-D-GLUCONATE 5-DEHYDROGENASE"/>
    <property type="match status" value="1"/>
</dbReference>
<dbReference type="InterPro" id="IPR036291">
    <property type="entry name" value="NAD(P)-bd_dom_sf"/>
</dbReference>
<evidence type="ECO:0000256" key="1">
    <source>
        <dbReference type="ARBA" id="ARBA00006484"/>
    </source>
</evidence>
<protein>
    <submittedName>
        <fullName evidence="3">Gluconate 5-dehydrogenase</fullName>
        <ecNumber evidence="3">1.1.1.69</ecNumber>
    </submittedName>
</protein>
<dbReference type="RefSeq" id="WP_115660214.1">
    <property type="nucleotide sequence ID" value="NZ_UGHD01000003.1"/>
</dbReference>
<dbReference type="PRINTS" id="PR00081">
    <property type="entry name" value="GDHRDH"/>
</dbReference>
<dbReference type="EMBL" id="UGHD01000003">
    <property type="protein sequence ID" value="STO98277.1"/>
    <property type="molecule type" value="Genomic_DNA"/>
</dbReference>